<dbReference type="NCBIfam" id="TIGR00730">
    <property type="entry name" value="Rossman fold protein, TIGR00730 family"/>
    <property type="match status" value="1"/>
</dbReference>
<comment type="caution">
    <text evidence="2">The sequence shown here is derived from an EMBL/GenBank/DDBJ whole genome shotgun (WGS) entry which is preliminary data.</text>
</comment>
<dbReference type="GO" id="GO:0005829">
    <property type="term" value="C:cytosol"/>
    <property type="evidence" value="ECO:0007669"/>
    <property type="project" value="TreeGrafter"/>
</dbReference>
<dbReference type="EMBL" id="POUB01000481">
    <property type="protein sequence ID" value="PZF82951.1"/>
    <property type="molecule type" value="Genomic_DNA"/>
</dbReference>
<dbReference type="InterPro" id="IPR052341">
    <property type="entry name" value="LOG_family_nucleotidases"/>
</dbReference>
<feature type="compositionally biased region" description="Basic and acidic residues" evidence="1">
    <location>
        <begin position="8"/>
        <end position="19"/>
    </location>
</feature>
<protein>
    <submittedName>
        <fullName evidence="2">TIGR00730 family Rossman fold protein</fullName>
    </submittedName>
</protein>
<dbReference type="Gene3D" id="3.40.50.450">
    <property type="match status" value="1"/>
</dbReference>
<dbReference type="SUPFAM" id="SSF102405">
    <property type="entry name" value="MCP/YpsA-like"/>
    <property type="match status" value="1"/>
</dbReference>
<evidence type="ECO:0000313" key="2">
    <source>
        <dbReference type="EMBL" id="PZF82951.1"/>
    </source>
</evidence>
<dbReference type="PANTHER" id="PTHR43393:SF2">
    <property type="entry name" value="CYTOKININ RIBOSIDE 5'-MONOPHOSPHATE PHOSPHORIBOHYDROLASE"/>
    <property type="match status" value="1"/>
</dbReference>
<organism evidence="2 3">
    <name type="scientific">Micromonospora deserti</name>
    <dbReference type="NCBI Taxonomy" id="2070366"/>
    <lineage>
        <taxon>Bacteria</taxon>
        <taxon>Bacillati</taxon>
        <taxon>Actinomycetota</taxon>
        <taxon>Actinomycetes</taxon>
        <taxon>Micromonosporales</taxon>
        <taxon>Micromonosporaceae</taxon>
        <taxon>Micromonospora</taxon>
    </lineage>
</organism>
<keyword evidence="3" id="KW-1185">Reference proteome</keyword>
<evidence type="ECO:0000256" key="1">
    <source>
        <dbReference type="SAM" id="MobiDB-lite"/>
    </source>
</evidence>
<dbReference type="GO" id="GO:0009691">
    <property type="term" value="P:cytokinin biosynthetic process"/>
    <property type="evidence" value="ECO:0007669"/>
    <property type="project" value="InterPro"/>
</dbReference>
<feature type="region of interest" description="Disordered" evidence="1">
    <location>
        <begin position="1"/>
        <end position="26"/>
    </location>
</feature>
<dbReference type="OrthoDB" id="9801098at2"/>
<proteinExistence type="predicted"/>
<feature type="region of interest" description="Disordered" evidence="1">
    <location>
        <begin position="272"/>
        <end position="340"/>
    </location>
</feature>
<dbReference type="InterPro" id="IPR005269">
    <property type="entry name" value="LOG"/>
</dbReference>
<feature type="compositionally biased region" description="Low complexity" evidence="1">
    <location>
        <begin position="272"/>
        <end position="315"/>
    </location>
</feature>
<dbReference type="PANTHER" id="PTHR43393">
    <property type="entry name" value="CYTOKININ RIBOSIDE 5'-MONOPHOSPHATE PHOSPHORIBOHYDROLASE"/>
    <property type="match status" value="1"/>
</dbReference>
<accession>A0A2W2B679</accession>
<evidence type="ECO:0000313" key="3">
    <source>
        <dbReference type="Proteomes" id="UP000248749"/>
    </source>
</evidence>
<dbReference type="FunFam" id="3.40.50.450:FF:000011">
    <property type="entry name" value="TIGR00730 family Rossman fold protein"/>
    <property type="match status" value="1"/>
</dbReference>
<dbReference type="InterPro" id="IPR031100">
    <property type="entry name" value="LOG_fam"/>
</dbReference>
<dbReference type="AlphaFoldDB" id="A0A2W2B679"/>
<sequence>MGQSNGRADGREPGQERHRGAVTLRRQAITNSTADQRLLDSRGRGDWKTKDAWRALRILSEFVEGFDTLADLPPAVSVFGSARSRPESPECRMAEALGAALARAGYAVITGGGPGVMEAANRGVSEAGGLSVGLGIELPFEQGINDWVDLAIDFRYFFARKTMFVKYAQAFVVLPGGFGTMDELFEALTLVQTGKVTRFPVVLMGVDYWRGLLDWLRDTMAAEGKIGAVDLELICLTDDVNAAVRHIVEAEAILSAEQEAVREEAVALTAAEQRAAAEHPPAGAARSAGAAAGQRAVAERPATGAAGSATAESRAGAGGSGGRGDRSGGVRRAGDEGGGS</sequence>
<dbReference type="Proteomes" id="UP000248749">
    <property type="component" value="Unassembled WGS sequence"/>
</dbReference>
<dbReference type="GO" id="GO:0016787">
    <property type="term" value="F:hydrolase activity"/>
    <property type="evidence" value="ECO:0007669"/>
    <property type="project" value="InterPro"/>
</dbReference>
<name>A0A2W2B679_9ACTN</name>
<feature type="compositionally biased region" description="Basic and acidic residues" evidence="1">
    <location>
        <begin position="323"/>
        <end position="340"/>
    </location>
</feature>
<gene>
    <name evidence="2" type="ORF">C1I99_31265</name>
</gene>
<reference evidence="2 3" key="1">
    <citation type="submission" date="2018-01" db="EMBL/GenBank/DDBJ databases">
        <title>Draft genome sequence of Salinispora sp. 13K206.</title>
        <authorList>
            <person name="Sahin N."/>
            <person name="Saygin H."/>
            <person name="Ay H."/>
        </authorList>
    </citation>
    <scope>NUCLEOTIDE SEQUENCE [LARGE SCALE GENOMIC DNA]</scope>
    <source>
        <strain evidence="2 3">13K206</strain>
    </source>
</reference>
<dbReference type="Pfam" id="PF03641">
    <property type="entry name" value="Lysine_decarbox"/>
    <property type="match status" value="1"/>
</dbReference>